<dbReference type="OrthoDB" id="3724345at2759"/>
<name>A0A8T9C231_9HELO</name>
<dbReference type="Gene3D" id="1.20.120.450">
    <property type="entry name" value="dinb family like domain"/>
    <property type="match status" value="1"/>
</dbReference>
<evidence type="ECO:0000256" key="1">
    <source>
        <dbReference type="SAM" id="MobiDB-lite"/>
    </source>
</evidence>
<organism evidence="2 3">
    <name type="scientific">Lachnellula suecica</name>
    <dbReference type="NCBI Taxonomy" id="602035"/>
    <lineage>
        <taxon>Eukaryota</taxon>
        <taxon>Fungi</taxon>
        <taxon>Dikarya</taxon>
        <taxon>Ascomycota</taxon>
        <taxon>Pezizomycotina</taxon>
        <taxon>Leotiomycetes</taxon>
        <taxon>Helotiales</taxon>
        <taxon>Lachnaceae</taxon>
        <taxon>Lachnellula</taxon>
    </lineage>
</organism>
<dbReference type="AlphaFoldDB" id="A0A8T9C231"/>
<dbReference type="InterPro" id="IPR034660">
    <property type="entry name" value="DinB/YfiT-like"/>
</dbReference>
<dbReference type="InterPro" id="IPR018531">
    <property type="entry name" value="DUF1993"/>
</dbReference>
<keyword evidence="3" id="KW-1185">Reference proteome</keyword>
<feature type="compositionally biased region" description="Polar residues" evidence="1">
    <location>
        <begin position="280"/>
        <end position="289"/>
    </location>
</feature>
<dbReference type="Proteomes" id="UP000469558">
    <property type="component" value="Unassembled WGS sequence"/>
</dbReference>
<dbReference type="PANTHER" id="PTHR36922">
    <property type="entry name" value="BLL2446 PROTEIN"/>
    <property type="match status" value="1"/>
</dbReference>
<dbReference type="EMBL" id="QGMK01000878">
    <property type="protein sequence ID" value="TVY76042.1"/>
    <property type="molecule type" value="Genomic_DNA"/>
</dbReference>
<proteinExistence type="predicted"/>
<protein>
    <submittedName>
        <fullName evidence="2">Uncharacterized protein</fullName>
    </submittedName>
</protein>
<comment type="caution">
    <text evidence="2">The sequence shown here is derived from an EMBL/GenBank/DDBJ whole genome shotgun (WGS) entry which is preliminary data.</text>
</comment>
<accession>A0A8T9C231</accession>
<reference evidence="2 3" key="1">
    <citation type="submission" date="2018-05" db="EMBL/GenBank/DDBJ databases">
        <title>Genome sequencing and assembly of the regulated plant pathogen Lachnellula willkommii and related sister species for the development of diagnostic species identification markers.</title>
        <authorList>
            <person name="Giroux E."/>
            <person name="Bilodeau G."/>
        </authorList>
    </citation>
    <scope>NUCLEOTIDE SEQUENCE [LARGE SCALE GENOMIC DNA]</scope>
    <source>
        <strain evidence="2 3">CBS 268.59</strain>
    </source>
</reference>
<evidence type="ECO:0000313" key="2">
    <source>
        <dbReference type="EMBL" id="TVY76042.1"/>
    </source>
</evidence>
<feature type="non-terminal residue" evidence="2">
    <location>
        <position position="1"/>
    </location>
</feature>
<sequence>MSLSIYAITVPPFIKQLKMLSTILEKAEAKSAGNEASILEARLIADMQPLTYQIQRVSDSAKGLAVRVAKVEPQAWEDNEKTFAELQERIKKTIAFLEKVDPKSMDGMEDKEVTMTTGSGELKFTGKSYVLGFAIPNFYFHTVTTYNLLRKEGVEIGSSHHSNYPTNTNPLGNYSFGHYETWPAFGLELDLFAPGETLLEEQFAFTNDFFAGVSGTEPGDWMNAESEYVANGFGTSAAEYTSLEHSFGYNAHASGNILFPQPEALIADRSQLDGYAKPPKNSSATHQSP</sequence>
<dbReference type="Pfam" id="PF09351">
    <property type="entry name" value="DUF1993"/>
    <property type="match status" value="1"/>
</dbReference>
<gene>
    <name evidence="2" type="ORF">LSUE1_G005479</name>
</gene>
<dbReference type="SUPFAM" id="SSF109854">
    <property type="entry name" value="DinB/YfiT-like putative metalloenzymes"/>
    <property type="match status" value="1"/>
</dbReference>
<dbReference type="PANTHER" id="PTHR36922:SF1">
    <property type="entry name" value="DUF1993 DOMAIN-CONTAINING PROTEIN"/>
    <property type="match status" value="1"/>
</dbReference>
<evidence type="ECO:0000313" key="3">
    <source>
        <dbReference type="Proteomes" id="UP000469558"/>
    </source>
</evidence>
<feature type="region of interest" description="Disordered" evidence="1">
    <location>
        <begin position="269"/>
        <end position="289"/>
    </location>
</feature>